<evidence type="ECO:0000313" key="1">
    <source>
        <dbReference type="EMBL" id="CAG8434683.1"/>
    </source>
</evidence>
<keyword evidence="2" id="KW-1185">Reference proteome</keyword>
<comment type="caution">
    <text evidence="1">The sequence shown here is derived from an EMBL/GenBank/DDBJ whole genome shotgun (WGS) entry which is preliminary data.</text>
</comment>
<dbReference type="EMBL" id="CAJVPP010000010">
    <property type="protein sequence ID" value="CAG8434683.1"/>
    <property type="molecule type" value="Genomic_DNA"/>
</dbReference>
<accession>A0A9N8UXJ5</accession>
<sequence>MTGLREDDVEVNNRKYLKSFQLNGLDLTGFTYKTSTTSSKVVVETAAVEATPLIVPFTKYFPLVSEIGNAFNEIFEIVQYPEDILRGEVGKEFGEEISSMNNPTDLILIFR</sequence>
<reference evidence="1" key="1">
    <citation type="submission" date="2021-06" db="EMBL/GenBank/DDBJ databases">
        <authorList>
            <person name="Kallberg Y."/>
            <person name="Tangrot J."/>
            <person name="Rosling A."/>
        </authorList>
    </citation>
    <scope>NUCLEOTIDE SEQUENCE</scope>
    <source>
        <strain evidence="1">87-6 pot B 2015</strain>
    </source>
</reference>
<proteinExistence type="predicted"/>
<gene>
    <name evidence="1" type="ORF">FMOSSE_LOCUS133</name>
</gene>
<protein>
    <submittedName>
        <fullName evidence="1">5889_t:CDS:1</fullName>
    </submittedName>
</protein>
<dbReference type="Proteomes" id="UP000789375">
    <property type="component" value="Unassembled WGS sequence"/>
</dbReference>
<evidence type="ECO:0000313" key="2">
    <source>
        <dbReference type="Proteomes" id="UP000789375"/>
    </source>
</evidence>
<organism evidence="1 2">
    <name type="scientific">Funneliformis mosseae</name>
    <name type="common">Endomycorrhizal fungus</name>
    <name type="synonym">Glomus mosseae</name>
    <dbReference type="NCBI Taxonomy" id="27381"/>
    <lineage>
        <taxon>Eukaryota</taxon>
        <taxon>Fungi</taxon>
        <taxon>Fungi incertae sedis</taxon>
        <taxon>Mucoromycota</taxon>
        <taxon>Glomeromycotina</taxon>
        <taxon>Glomeromycetes</taxon>
        <taxon>Glomerales</taxon>
        <taxon>Glomeraceae</taxon>
        <taxon>Funneliformis</taxon>
    </lineage>
</organism>
<name>A0A9N8UXJ5_FUNMO</name>
<dbReference type="AlphaFoldDB" id="A0A9N8UXJ5"/>